<comment type="caution">
    <text evidence="2">The sequence shown here is derived from an EMBL/GenBank/DDBJ whole genome shotgun (WGS) entry which is preliminary data.</text>
</comment>
<dbReference type="EMBL" id="JAJJHW010001127">
    <property type="protein sequence ID" value="KAH8378486.1"/>
    <property type="molecule type" value="Genomic_DNA"/>
</dbReference>
<evidence type="ECO:0000256" key="1">
    <source>
        <dbReference type="SAM" id="Coils"/>
    </source>
</evidence>
<organism evidence="2 3">
    <name type="scientific">Drosophila rubida</name>
    <dbReference type="NCBI Taxonomy" id="30044"/>
    <lineage>
        <taxon>Eukaryota</taxon>
        <taxon>Metazoa</taxon>
        <taxon>Ecdysozoa</taxon>
        <taxon>Arthropoda</taxon>
        <taxon>Hexapoda</taxon>
        <taxon>Insecta</taxon>
        <taxon>Pterygota</taxon>
        <taxon>Neoptera</taxon>
        <taxon>Endopterygota</taxon>
        <taxon>Diptera</taxon>
        <taxon>Brachycera</taxon>
        <taxon>Muscomorpha</taxon>
        <taxon>Ephydroidea</taxon>
        <taxon>Drosophilidae</taxon>
        <taxon>Drosophila</taxon>
    </lineage>
</organism>
<accession>A0AAD4K9B4</accession>
<evidence type="ECO:0000313" key="2">
    <source>
        <dbReference type="EMBL" id="KAH8378486.1"/>
    </source>
</evidence>
<name>A0AAD4K9B4_9MUSC</name>
<dbReference type="Proteomes" id="UP001200034">
    <property type="component" value="Unassembled WGS sequence"/>
</dbReference>
<gene>
    <name evidence="2" type="ORF">KR093_011655</name>
</gene>
<feature type="coiled-coil region" evidence="1">
    <location>
        <begin position="281"/>
        <end position="337"/>
    </location>
</feature>
<evidence type="ECO:0000313" key="3">
    <source>
        <dbReference type="Proteomes" id="UP001200034"/>
    </source>
</evidence>
<protein>
    <submittedName>
        <fullName evidence="2">Uncharacterized protein</fullName>
    </submittedName>
</protein>
<keyword evidence="3" id="KW-1185">Reference proteome</keyword>
<keyword evidence="1" id="KW-0175">Coiled coil</keyword>
<feature type="non-terminal residue" evidence="2">
    <location>
        <position position="390"/>
    </location>
</feature>
<dbReference type="AlphaFoldDB" id="A0AAD4K9B4"/>
<proteinExistence type="predicted"/>
<reference evidence="2" key="1">
    <citation type="journal article" date="2021" name="Mol. Ecol. Resour.">
        <title>Phylogenomic analyses of the genus Drosophila reveals genomic signals of climate adaptation.</title>
        <authorList>
            <person name="Li F."/>
            <person name="Rane R.V."/>
            <person name="Luria V."/>
            <person name="Xiong Z."/>
            <person name="Chen J."/>
            <person name="Li Z."/>
            <person name="Catullo R.A."/>
            <person name="Griffin P.C."/>
            <person name="Schiffer M."/>
            <person name="Pearce S."/>
            <person name="Lee S.F."/>
            <person name="McElroy K."/>
            <person name="Stocker A."/>
            <person name="Shirriffs J."/>
            <person name="Cockerell F."/>
            <person name="Coppin C."/>
            <person name="Sgro C.M."/>
            <person name="Karger A."/>
            <person name="Cain J.W."/>
            <person name="Weber J.A."/>
            <person name="Santpere G."/>
            <person name="Kirschner M.W."/>
            <person name="Hoffmann A.A."/>
            <person name="Oakeshott J.G."/>
            <person name="Zhang G."/>
        </authorList>
    </citation>
    <scope>NUCLEOTIDE SEQUENCE</scope>
    <source>
        <strain evidence="2">BGI-SZ-2011g</strain>
    </source>
</reference>
<sequence length="390" mass="45971">IKFPLPPHTDESICRDEFLQQILAQYDVEEDVELDWIDPIQRHTRTRATITGGTMEAIAIMRRLQTVATPSETLTIEEPEKVRQLTPLEKRVLMDYFMVRFQQASVEYLSVRLKKRLVVFSNIWSAETSEMPHNLFKWASSYFLARSGVNQLYLDVLTIEKSATELNCNKFITDVNEIIEILDAIRDDVRNDRDLCEGSLKLMNDMNYEVKADWVVELSRSRREQERLTRSTNRYTCDGENDLSRGIRFSYDKVHDATIPIERRYHINWLRSVGDQYLLRVQSKQNALQSQLTELNQLIEENVMAFDSRELVYQLEIDKHRTSIVKWEEQLEVEMEELVLQGNVTRHLLGKAKDDLQFHMELMETYKAKVAAVLEMDDDELLSERRKRRT</sequence>
<feature type="non-terminal residue" evidence="2">
    <location>
        <position position="1"/>
    </location>
</feature>